<name>A0AAV7EQK1_ARIFI</name>
<dbReference type="EMBL" id="JAINDJ010000004">
    <property type="protein sequence ID" value="KAG9451003.1"/>
    <property type="molecule type" value="Genomic_DNA"/>
</dbReference>
<evidence type="ECO:0000256" key="1">
    <source>
        <dbReference type="SAM" id="MobiDB-lite"/>
    </source>
</evidence>
<comment type="caution">
    <text evidence="2">The sequence shown here is derived from an EMBL/GenBank/DDBJ whole genome shotgun (WGS) entry which is preliminary data.</text>
</comment>
<feature type="compositionally biased region" description="Basic and acidic residues" evidence="1">
    <location>
        <begin position="180"/>
        <end position="189"/>
    </location>
</feature>
<protein>
    <submittedName>
        <fullName evidence="2">Uncharacterized protein</fullName>
    </submittedName>
</protein>
<dbReference type="Proteomes" id="UP000825729">
    <property type="component" value="Unassembled WGS sequence"/>
</dbReference>
<evidence type="ECO:0000313" key="2">
    <source>
        <dbReference type="EMBL" id="KAG9451003.1"/>
    </source>
</evidence>
<feature type="region of interest" description="Disordered" evidence="1">
    <location>
        <begin position="1"/>
        <end position="20"/>
    </location>
</feature>
<accession>A0AAV7EQK1</accession>
<feature type="region of interest" description="Disordered" evidence="1">
    <location>
        <begin position="157"/>
        <end position="203"/>
    </location>
</feature>
<sequence length="863" mass="93273">MMNFLLRSAPPVVPDQPPAQEVAAEITSVSKASGNTLEGLIADDPFTKSSKAESGDVKKDPGEALTGDPSTPMAKNNVPIKHHTDVTEDEGWITIPYRKLPEDWKEAADLLSLRALDRSFIFPGEQLHILACLSASKQETEVITPFKVAAVMSKNGISDQNGRQQNKAPETIPKSSLKVADSDTKENGRSELTQENDKHQDMLDGESILRSESHKERTQTLLARFSNSHFFVRFADTDDEPQTKRNLSESSPSHSEVGREKSRTSSVGNKRFSHRDSRFNTVIDRGSFDASAAGGMARNTVGCCALSNGDIVVLLQVNVGNNFVKDPVLEVLQFEKYQNSRNMPSYENHVNGDNQAADPCGDLLTWLLPLDRAALPTARPLSPPSFGSTVVGSASQKSTLSTSTGSQLFSFGHFRSYSMSSLPPNTSQSQSSATPSYAKTGFELEDWEKFSSQKLAKNQEVANEGLLSFRGVSLEPERFSVHCGLEGIYIPGRMWRRKVEIVQPVEIHSLASDCNTEDLLCVQIKNVSPAHIPDIVIFLDSITVVFEEAPKGGPPQCLPIACIEAGNDHSLPNLALRRGEEHSFILKPATLVSDSKVSNGRSKSSQLPYSRSSSAASSVHSIPKVGEGKRVSKSSDQYAILVSCRCNYTESRLFFKQPTSWRPRLSRDLMISVASKMSEQVLGPSGGISQLPVQVLTLQASNLTSEDLTLTVLAPASLSPPPSVVPLNSTPSTPVSPFAGFPDIAGPMSSMQRLTSLPVVPETQKENAVGGRSVSLNEHTISSPDVVPSNGLGCTHLWLQSTVPLGCVPSHSTATVKLELLPLTDGIITLDTLQIAVKEKGVTYAPEQSLKIHATSSIATGIV</sequence>
<proteinExistence type="predicted"/>
<keyword evidence="3" id="KW-1185">Reference proteome</keyword>
<gene>
    <name evidence="2" type="ORF">H6P81_010968</name>
</gene>
<evidence type="ECO:0000313" key="3">
    <source>
        <dbReference type="Proteomes" id="UP000825729"/>
    </source>
</evidence>
<dbReference type="AlphaFoldDB" id="A0AAV7EQK1"/>
<feature type="compositionally biased region" description="Polar residues" evidence="1">
    <location>
        <begin position="157"/>
        <end position="168"/>
    </location>
</feature>
<feature type="region of interest" description="Disordered" evidence="1">
    <location>
        <begin position="37"/>
        <end position="78"/>
    </location>
</feature>
<organism evidence="2 3">
    <name type="scientific">Aristolochia fimbriata</name>
    <name type="common">White veined hardy Dutchman's pipe vine</name>
    <dbReference type="NCBI Taxonomy" id="158543"/>
    <lineage>
        <taxon>Eukaryota</taxon>
        <taxon>Viridiplantae</taxon>
        <taxon>Streptophyta</taxon>
        <taxon>Embryophyta</taxon>
        <taxon>Tracheophyta</taxon>
        <taxon>Spermatophyta</taxon>
        <taxon>Magnoliopsida</taxon>
        <taxon>Magnoliidae</taxon>
        <taxon>Piperales</taxon>
        <taxon>Aristolochiaceae</taxon>
        <taxon>Aristolochia</taxon>
    </lineage>
</organism>
<feature type="region of interest" description="Disordered" evidence="1">
    <location>
        <begin position="236"/>
        <end position="271"/>
    </location>
</feature>
<feature type="compositionally biased region" description="Basic and acidic residues" evidence="1">
    <location>
        <begin position="50"/>
        <end position="62"/>
    </location>
</feature>
<dbReference type="PANTHER" id="PTHR36034">
    <property type="entry name" value="EXPRESSED PROTEIN"/>
    <property type="match status" value="1"/>
</dbReference>
<reference evidence="2 3" key="1">
    <citation type="submission" date="2021-07" db="EMBL/GenBank/DDBJ databases">
        <title>The Aristolochia fimbriata genome: insights into angiosperm evolution, floral development and chemical biosynthesis.</title>
        <authorList>
            <person name="Jiao Y."/>
        </authorList>
    </citation>
    <scope>NUCLEOTIDE SEQUENCE [LARGE SCALE GENOMIC DNA]</scope>
    <source>
        <strain evidence="2">IBCAS-2021</strain>
        <tissue evidence="2">Leaf</tissue>
    </source>
</reference>
<dbReference type="PANTHER" id="PTHR36034:SF2">
    <property type="entry name" value="EXPRESSED PROTEIN"/>
    <property type="match status" value="1"/>
</dbReference>